<dbReference type="InterPro" id="IPR029021">
    <property type="entry name" value="Prot-tyrosine_phosphatase-like"/>
</dbReference>
<dbReference type="InterPro" id="IPR000387">
    <property type="entry name" value="Tyr_Pase_dom"/>
</dbReference>
<proteinExistence type="inferred from homology"/>
<sequence length="267" mass="29379">MTTRSRWIDLAGAVNVRDLGGLATVDGRTTRFGQILRSDDLQDLTAADVTYLIDSVGLRDVIDLRTDAEVRLEGPGPLTRVDAVTIHHLSLFTEVTRAGADAKATVDVDKVLPWHTKRDDEHAPAEDKLLANYLDYFTQRPDSVVTALRLIAHGNGATVVHCAAGKDRTGVICALVMEAVGVVREEIVADYIQTGERIEPILARLRSRETYAADLNGRPVASSLPRPYFMQRLLATIEERFGGALGWLTAHGWTSADQKALRRRLTE</sequence>
<gene>
    <name evidence="3" type="ORF">BJ970_006334</name>
</gene>
<dbReference type="Pfam" id="PF13350">
    <property type="entry name" value="Y_phosphatase3"/>
    <property type="match status" value="1"/>
</dbReference>
<dbReference type="SUPFAM" id="SSF52799">
    <property type="entry name" value="(Phosphotyrosine protein) phosphatases II"/>
    <property type="match status" value="1"/>
</dbReference>
<comment type="similarity">
    <text evidence="1">Belongs to the protein-tyrosine phosphatase family.</text>
</comment>
<dbReference type="EMBL" id="JACHIW010000002">
    <property type="protein sequence ID" value="MBB5158735.1"/>
    <property type="molecule type" value="Genomic_DNA"/>
</dbReference>
<dbReference type="PANTHER" id="PTHR31126:SF1">
    <property type="entry name" value="TYROSINE SPECIFIC PROTEIN PHOSPHATASES DOMAIN-CONTAINING PROTEIN"/>
    <property type="match status" value="1"/>
</dbReference>
<dbReference type="PANTHER" id="PTHR31126">
    <property type="entry name" value="TYROSINE-PROTEIN PHOSPHATASE"/>
    <property type="match status" value="1"/>
</dbReference>
<keyword evidence="4" id="KW-1185">Reference proteome</keyword>
<dbReference type="RefSeq" id="WP_184730684.1">
    <property type="nucleotide sequence ID" value="NZ_JACHIW010000002.1"/>
</dbReference>
<dbReference type="Proteomes" id="UP000584374">
    <property type="component" value="Unassembled WGS sequence"/>
</dbReference>
<evidence type="ECO:0000313" key="4">
    <source>
        <dbReference type="Proteomes" id="UP000584374"/>
    </source>
</evidence>
<name>A0A840QJ29_9PSEU</name>
<evidence type="ECO:0000256" key="1">
    <source>
        <dbReference type="ARBA" id="ARBA00009580"/>
    </source>
</evidence>
<protein>
    <submittedName>
        <fullName evidence="3">Protein tyrosine/serine phosphatase</fullName>
    </submittedName>
</protein>
<dbReference type="AlphaFoldDB" id="A0A840QJ29"/>
<dbReference type="PROSITE" id="PS50056">
    <property type="entry name" value="TYR_PHOSPHATASE_2"/>
    <property type="match status" value="1"/>
</dbReference>
<dbReference type="GO" id="GO:0004721">
    <property type="term" value="F:phosphoprotein phosphatase activity"/>
    <property type="evidence" value="ECO:0007669"/>
    <property type="project" value="InterPro"/>
</dbReference>
<dbReference type="InterPro" id="IPR026893">
    <property type="entry name" value="Tyr/Ser_Pase_IphP-type"/>
</dbReference>
<dbReference type="Gene3D" id="3.90.190.10">
    <property type="entry name" value="Protein tyrosine phosphatase superfamily"/>
    <property type="match status" value="1"/>
</dbReference>
<reference evidence="3 4" key="1">
    <citation type="submission" date="2020-08" db="EMBL/GenBank/DDBJ databases">
        <title>Sequencing the genomes of 1000 actinobacteria strains.</title>
        <authorList>
            <person name="Klenk H.-P."/>
        </authorList>
    </citation>
    <scope>NUCLEOTIDE SEQUENCE [LARGE SCALE GENOMIC DNA]</scope>
    <source>
        <strain evidence="3 4">DSM 45584</strain>
    </source>
</reference>
<evidence type="ECO:0000313" key="3">
    <source>
        <dbReference type="EMBL" id="MBB5158735.1"/>
    </source>
</evidence>
<organism evidence="3 4">
    <name type="scientific">Saccharopolyspora phatthalungensis</name>
    <dbReference type="NCBI Taxonomy" id="664693"/>
    <lineage>
        <taxon>Bacteria</taxon>
        <taxon>Bacillati</taxon>
        <taxon>Actinomycetota</taxon>
        <taxon>Actinomycetes</taxon>
        <taxon>Pseudonocardiales</taxon>
        <taxon>Pseudonocardiaceae</taxon>
        <taxon>Saccharopolyspora</taxon>
    </lineage>
</organism>
<comment type="caution">
    <text evidence="3">The sequence shown here is derived from an EMBL/GenBank/DDBJ whole genome shotgun (WGS) entry which is preliminary data.</text>
</comment>
<evidence type="ECO:0000259" key="2">
    <source>
        <dbReference type="PROSITE" id="PS50056"/>
    </source>
</evidence>
<accession>A0A840QJ29</accession>
<dbReference type="InterPro" id="IPR016130">
    <property type="entry name" value="Tyr_Pase_AS"/>
</dbReference>
<feature type="domain" description="Tyrosine specific protein phosphatases" evidence="2">
    <location>
        <begin position="142"/>
        <end position="175"/>
    </location>
</feature>
<dbReference type="PROSITE" id="PS00383">
    <property type="entry name" value="TYR_PHOSPHATASE_1"/>
    <property type="match status" value="1"/>
</dbReference>